<gene>
    <name evidence="1" type="ORF">M9H77_06665</name>
</gene>
<evidence type="ECO:0000313" key="1">
    <source>
        <dbReference type="EMBL" id="KAI5675715.1"/>
    </source>
</evidence>
<dbReference type="EMBL" id="CM044702">
    <property type="protein sequence ID" value="KAI5675715.1"/>
    <property type="molecule type" value="Genomic_DNA"/>
</dbReference>
<name>A0ACC0BSR5_CATRO</name>
<proteinExistence type="predicted"/>
<comment type="caution">
    <text evidence="1">The sequence shown here is derived from an EMBL/GenBank/DDBJ whole genome shotgun (WGS) entry which is preliminary data.</text>
</comment>
<accession>A0ACC0BSR5</accession>
<organism evidence="1 2">
    <name type="scientific">Catharanthus roseus</name>
    <name type="common">Madagascar periwinkle</name>
    <name type="synonym">Vinca rosea</name>
    <dbReference type="NCBI Taxonomy" id="4058"/>
    <lineage>
        <taxon>Eukaryota</taxon>
        <taxon>Viridiplantae</taxon>
        <taxon>Streptophyta</taxon>
        <taxon>Embryophyta</taxon>
        <taxon>Tracheophyta</taxon>
        <taxon>Spermatophyta</taxon>
        <taxon>Magnoliopsida</taxon>
        <taxon>eudicotyledons</taxon>
        <taxon>Gunneridae</taxon>
        <taxon>Pentapetalae</taxon>
        <taxon>asterids</taxon>
        <taxon>lamiids</taxon>
        <taxon>Gentianales</taxon>
        <taxon>Apocynaceae</taxon>
        <taxon>Rauvolfioideae</taxon>
        <taxon>Vinceae</taxon>
        <taxon>Catharanthinae</taxon>
        <taxon>Catharanthus</taxon>
    </lineage>
</organism>
<keyword evidence="2" id="KW-1185">Reference proteome</keyword>
<reference evidence="2" key="1">
    <citation type="journal article" date="2023" name="Nat. Plants">
        <title>Single-cell RNA sequencing provides a high-resolution roadmap for understanding the multicellular compartmentation of specialized metabolism.</title>
        <authorList>
            <person name="Sun S."/>
            <person name="Shen X."/>
            <person name="Li Y."/>
            <person name="Li Y."/>
            <person name="Wang S."/>
            <person name="Li R."/>
            <person name="Zhang H."/>
            <person name="Shen G."/>
            <person name="Guo B."/>
            <person name="Wei J."/>
            <person name="Xu J."/>
            <person name="St-Pierre B."/>
            <person name="Chen S."/>
            <person name="Sun C."/>
        </authorList>
    </citation>
    <scope>NUCLEOTIDE SEQUENCE [LARGE SCALE GENOMIC DNA]</scope>
</reference>
<protein>
    <submittedName>
        <fullName evidence="1">Uncharacterized protein</fullName>
    </submittedName>
</protein>
<dbReference type="Proteomes" id="UP001060085">
    <property type="component" value="Linkage Group LG02"/>
</dbReference>
<evidence type="ECO:0000313" key="2">
    <source>
        <dbReference type="Proteomes" id="UP001060085"/>
    </source>
</evidence>
<sequence length="389" mass="44744">MHSWILHEKSLNEVPLPSNIPGLRSSSDVPNVYDSCFAIAVSPGNLAGAVVHCFDTHLLTPMYQERSQKAAVEFLWIGGQQLGLIFDIYPDFDIEDCPGLAEKEPIIWDNNIIWSLKQYHNVEKPLVLWDVVAALSAFKQFAPKYMDHILLKWMRSLLDLNLMFCQLDHLKSSNFSQMHILNNIGRHVVRKDLGANHIDRKGKDFQELNDTEEQKIFWSNLLQHSEKKLRERLASFSSADLCKHRCWTPVGVGQTMKRVEMNKDDMKDSLKLLAREVKNFKMRQFFSIFKHISEYKCIAFCNRGKNDDGFGQRHKLARCAISMMVCPITPSWFCISCKRWASYLAPPSLFSMSEYPSYLKCATDSALYIKPICPFCGILLQRLLSPSLV</sequence>